<dbReference type="Pfam" id="PF13499">
    <property type="entry name" value="EF-hand_7"/>
    <property type="match status" value="2"/>
</dbReference>
<feature type="compositionally biased region" description="Basic residues" evidence="4">
    <location>
        <begin position="123"/>
        <end position="136"/>
    </location>
</feature>
<organism evidence="6 7">
    <name type="scientific">Oncorhynchus mykiss</name>
    <name type="common">Rainbow trout</name>
    <name type="synonym">Salmo gairdneri</name>
    <dbReference type="NCBI Taxonomy" id="8022"/>
    <lineage>
        <taxon>Eukaryota</taxon>
        <taxon>Metazoa</taxon>
        <taxon>Chordata</taxon>
        <taxon>Craniata</taxon>
        <taxon>Vertebrata</taxon>
        <taxon>Euteleostomi</taxon>
        <taxon>Actinopterygii</taxon>
        <taxon>Neopterygii</taxon>
        <taxon>Teleostei</taxon>
        <taxon>Protacanthopterygii</taxon>
        <taxon>Salmoniformes</taxon>
        <taxon>Salmonidae</taxon>
        <taxon>Salmoninae</taxon>
        <taxon>Oncorhynchus</taxon>
    </lineage>
</organism>
<sequence>MSSSLPKSESTTSLLRSSAVPVSRRSAHHSEHHGSRSHRSHHHQPEGGSGVPDEPCWSDECEASARRPLCQPRHAGGRTDRNGGDKRGHSHHFQQHSDHYDDGYRQEEIRERMDRSGKDRSKSSRHLHPHHHHHNTSKCDLPPAHHHGNARPDRRSSPTPSYTKQSDDTAYFFESKDRIIAGSSTSLNSDQPVSSTPVPGPPTSRTAKRLSTAPPEHDSNLHPIVKSVFGQDQKKNYRAVQSCEEGTGGGYLEPLVAMAQNGGNMHNVLGPACIFLRKGFAESRQAVQDRELRPEEMDELREAFKEFDKDKDGFIGCKDLGNCMRTMGYMPTEMELIELSQQINMNLGGHVDFEDFVELMGPKLLAETADMIGVKELRDAFKEFDTNGDGQISTSELREAMKKLLGQQVGHRDLEDILRDIDLNGDGHVDFEGELQYLSGF</sequence>
<dbReference type="AlphaFoldDB" id="A0A8C7TU65"/>
<reference evidence="6" key="1">
    <citation type="submission" date="2020-07" db="EMBL/GenBank/DDBJ databases">
        <title>A long reads based de novo assembly of the rainbow trout Arlee double haploid line genome.</title>
        <authorList>
            <person name="Gao G."/>
            <person name="Palti Y."/>
        </authorList>
    </citation>
    <scope>NUCLEOTIDE SEQUENCE [LARGE SCALE GENOMIC DNA]</scope>
</reference>
<accession>A0A8C7TU65</accession>
<keyword evidence="7" id="KW-1185">Reference proteome</keyword>
<dbReference type="PROSITE" id="PS50222">
    <property type="entry name" value="EF_HAND_2"/>
    <property type="match status" value="2"/>
</dbReference>
<dbReference type="InterPro" id="IPR043582">
    <property type="entry name" value="CaBP1/2/4/5"/>
</dbReference>
<dbReference type="SMART" id="SM00054">
    <property type="entry name" value="EFh"/>
    <property type="match status" value="3"/>
</dbReference>
<dbReference type="InterPro" id="IPR018247">
    <property type="entry name" value="EF_Hand_1_Ca_BS"/>
</dbReference>
<keyword evidence="2" id="KW-0677">Repeat</keyword>
<evidence type="ECO:0000256" key="4">
    <source>
        <dbReference type="SAM" id="MobiDB-lite"/>
    </source>
</evidence>
<feature type="compositionally biased region" description="Low complexity" evidence="4">
    <location>
        <begin position="1"/>
        <end position="24"/>
    </location>
</feature>
<feature type="domain" description="EF-hand" evidence="5">
    <location>
        <begin position="372"/>
        <end position="407"/>
    </location>
</feature>
<feature type="compositionally biased region" description="Basic and acidic residues" evidence="4">
    <location>
        <begin position="95"/>
        <end position="122"/>
    </location>
</feature>
<evidence type="ECO:0000313" key="7">
    <source>
        <dbReference type="Proteomes" id="UP000694395"/>
    </source>
</evidence>
<evidence type="ECO:0000256" key="1">
    <source>
        <dbReference type="ARBA" id="ARBA00022723"/>
    </source>
</evidence>
<dbReference type="InterPro" id="IPR002048">
    <property type="entry name" value="EF_hand_dom"/>
</dbReference>
<dbReference type="Gene3D" id="1.10.238.10">
    <property type="entry name" value="EF-hand"/>
    <property type="match status" value="2"/>
</dbReference>
<keyword evidence="1" id="KW-0479">Metal-binding</keyword>
<dbReference type="GeneTree" id="ENSGT00940000158555"/>
<dbReference type="FunFam" id="1.10.238.10:FF:000069">
    <property type="entry name" value="calcium-binding protein 1 isoform X1"/>
    <property type="match status" value="1"/>
</dbReference>
<evidence type="ECO:0000256" key="2">
    <source>
        <dbReference type="ARBA" id="ARBA00022737"/>
    </source>
</evidence>
<proteinExistence type="predicted"/>
<reference evidence="6" key="3">
    <citation type="submission" date="2025-09" db="UniProtKB">
        <authorList>
            <consortium name="Ensembl"/>
        </authorList>
    </citation>
    <scope>IDENTIFICATION</scope>
</reference>
<feature type="domain" description="EF-hand" evidence="5">
    <location>
        <begin position="295"/>
        <end position="330"/>
    </location>
</feature>
<dbReference type="GO" id="GO:0005737">
    <property type="term" value="C:cytoplasm"/>
    <property type="evidence" value="ECO:0007669"/>
    <property type="project" value="TreeGrafter"/>
</dbReference>
<keyword evidence="3" id="KW-0106">Calcium</keyword>
<dbReference type="Ensembl" id="ENSOMYT00000091389.2">
    <property type="protein sequence ID" value="ENSOMYP00000083909.2"/>
    <property type="gene ID" value="ENSOMYG00000038690.2"/>
</dbReference>
<dbReference type="CDD" id="cd00051">
    <property type="entry name" value="EFh"/>
    <property type="match status" value="2"/>
</dbReference>
<dbReference type="GO" id="GO:0005246">
    <property type="term" value="F:calcium channel regulator activity"/>
    <property type="evidence" value="ECO:0007669"/>
    <property type="project" value="TreeGrafter"/>
</dbReference>
<dbReference type="SUPFAM" id="SSF47473">
    <property type="entry name" value="EF-hand"/>
    <property type="match status" value="1"/>
</dbReference>
<dbReference type="InterPro" id="IPR011992">
    <property type="entry name" value="EF-hand-dom_pair"/>
</dbReference>
<feature type="region of interest" description="Disordered" evidence="4">
    <location>
        <begin position="1"/>
        <end position="168"/>
    </location>
</feature>
<evidence type="ECO:0000259" key="5">
    <source>
        <dbReference type="PROSITE" id="PS50222"/>
    </source>
</evidence>
<evidence type="ECO:0000313" key="6">
    <source>
        <dbReference type="Ensembl" id="ENSOMYP00000083909.2"/>
    </source>
</evidence>
<feature type="compositionally biased region" description="Basic and acidic residues" evidence="4">
    <location>
        <begin position="77"/>
        <end position="87"/>
    </location>
</feature>
<feature type="region of interest" description="Disordered" evidence="4">
    <location>
        <begin position="183"/>
        <end position="222"/>
    </location>
</feature>
<reference evidence="6" key="2">
    <citation type="submission" date="2025-08" db="UniProtKB">
        <authorList>
            <consortium name="Ensembl"/>
        </authorList>
    </citation>
    <scope>IDENTIFICATION</scope>
</reference>
<dbReference type="FunFam" id="1.10.238.10:FF:000037">
    <property type="entry name" value="calcium-binding protein 1 isoform X2"/>
    <property type="match status" value="1"/>
</dbReference>
<evidence type="ECO:0000256" key="3">
    <source>
        <dbReference type="ARBA" id="ARBA00022837"/>
    </source>
</evidence>
<dbReference type="PANTHER" id="PTHR45917:SF1">
    <property type="entry name" value="CALCIUM-BINDING PROTEIN 1"/>
    <property type="match status" value="1"/>
</dbReference>
<dbReference type="PANTHER" id="PTHR45917">
    <property type="entry name" value="CALCIUM-BINDING PROTEIN 1-RELATED"/>
    <property type="match status" value="1"/>
</dbReference>
<dbReference type="Proteomes" id="UP000694395">
    <property type="component" value="Chromosome 12"/>
</dbReference>
<dbReference type="GO" id="GO:0005509">
    <property type="term" value="F:calcium ion binding"/>
    <property type="evidence" value="ECO:0007669"/>
    <property type="project" value="InterPro"/>
</dbReference>
<name>A0A8C7TU65_ONCMY</name>
<protein>
    <submittedName>
        <fullName evidence="6">Calcium binding protein 1b</fullName>
    </submittedName>
</protein>
<dbReference type="PROSITE" id="PS00018">
    <property type="entry name" value="EF_HAND_1"/>
    <property type="match status" value="2"/>
</dbReference>